<sequence>MLPGSQTLDGVNVPRTYESTLDGNHPELLTSKDLNDNIGEGHEQEMPVNINFITDFSVTAQNLIAGRLIRCAHHTLRNHWRHLIIYPK</sequence>
<accession>A0A0C9USZ7</accession>
<evidence type="ECO:0000313" key="2">
    <source>
        <dbReference type="EMBL" id="KIJ45968.1"/>
    </source>
</evidence>
<reference evidence="2 3" key="1">
    <citation type="submission" date="2014-06" db="EMBL/GenBank/DDBJ databases">
        <title>Evolutionary Origins and Diversification of the Mycorrhizal Mutualists.</title>
        <authorList>
            <consortium name="DOE Joint Genome Institute"/>
            <consortium name="Mycorrhizal Genomics Consortium"/>
            <person name="Kohler A."/>
            <person name="Kuo A."/>
            <person name="Nagy L.G."/>
            <person name="Floudas D."/>
            <person name="Copeland A."/>
            <person name="Barry K.W."/>
            <person name="Cichocki N."/>
            <person name="Veneault-Fourrey C."/>
            <person name="LaButti K."/>
            <person name="Lindquist E.A."/>
            <person name="Lipzen A."/>
            <person name="Lundell T."/>
            <person name="Morin E."/>
            <person name="Murat C."/>
            <person name="Riley R."/>
            <person name="Ohm R."/>
            <person name="Sun H."/>
            <person name="Tunlid A."/>
            <person name="Henrissat B."/>
            <person name="Grigoriev I.V."/>
            <person name="Hibbett D.S."/>
            <person name="Martin F."/>
        </authorList>
    </citation>
    <scope>NUCLEOTIDE SEQUENCE [LARGE SCALE GENOMIC DNA]</scope>
    <source>
        <strain evidence="2 3">SS14</strain>
    </source>
</reference>
<feature type="region of interest" description="Disordered" evidence="1">
    <location>
        <begin position="1"/>
        <end position="33"/>
    </location>
</feature>
<dbReference type="AlphaFoldDB" id="A0A0C9USZ7"/>
<dbReference type="Proteomes" id="UP000054279">
    <property type="component" value="Unassembled WGS sequence"/>
</dbReference>
<keyword evidence="3" id="KW-1185">Reference proteome</keyword>
<dbReference type="EMBL" id="KN837109">
    <property type="protein sequence ID" value="KIJ45968.1"/>
    <property type="molecule type" value="Genomic_DNA"/>
</dbReference>
<proteinExistence type="predicted"/>
<name>A0A0C9USZ7_SPHS4</name>
<gene>
    <name evidence="2" type="ORF">M422DRAFT_250385</name>
</gene>
<protein>
    <submittedName>
        <fullName evidence="2">Uncharacterized protein</fullName>
    </submittedName>
</protein>
<organism evidence="2 3">
    <name type="scientific">Sphaerobolus stellatus (strain SS14)</name>
    <dbReference type="NCBI Taxonomy" id="990650"/>
    <lineage>
        <taxon>Eukaryota</taxon>
        <taxon>Fungi</taxon>
        <taxon>Dikarya</taxon>
        <taxon>Basidiomycota</taxon>
        <taxon>Agaricomycotina</taxon>
        <taxon>Agaricomycetes</taxon>
        <taxon>Phallomycetidae</taxon>
        <taxon>Geastrales</taxon>
        <taxon>Sphaerobolaceae</taxon>
        <taxon>Sphaerobolus</taxon>
    </lineage>
</organism>
<dbReference type="HOGENOM" id="CLU_2470528_0_0_1"/>
<evidence type="ECO:0000256" key="1">
    <source>
        <dbReference type="SAM" id="MobiDB-lite"/>
    </source>
</evidence>
<evidence type="ECO:0000313" key="3">
    <source>
        <dbReference type="Proteomes" id="UP000054279"/>
    </source>
</evidence>